<dbReference type="SUPFAM" id="SSF53474">
    <property type="entry name" value="alpha/beta-Hydrolases"/>
    <property type="match status" value="1"/>
</dbReference>
<dbReference type="Gene3D" id="3.40.50.1220">
    <property type="entry name" value="TPP-binding domain"/>
    <property type="match status" value="1"/>
</dbReference>
<keyword evidence="1" id="KW-0808">Transferase</keyword>
<dbReference type="PANTHER" id="PTHR42916:SF1">
    <property type="entry name" value="PROTEIN PHYLLO, CHLOROPLASTIC"/>
    <property type="match status" value="1"/>
</dbReference>
<evidence type="ECO:0000256" key="5">
    <source>
        <dbReference type="ARBA" id="ARBA00023211"/>
    </source>
</evidence>
<keyword evidence="2" id="KW-0479">Metal-binding</keyword>
<organism evidence="7 8">
    <name type="scientific">Acorus gramineus</name>
    <name type="common">Dwarf sweet flag</name>
    <dbReference type="NCBI Taxonomy" id="55184"/>
    <lineage>
        <taxon>Eukaryota</taxon>
        <taxon>Viridiplantae</taxon>
        <taxon>Streptophyta</taxon>
        <taxon>Embryophyta</taxon>
        <taxon>Tracheophyta</taxon>
        <taxon>Spermatophyta</taxon>
        <taxon>Magnoliopsida</taxon>
        <taxon>Liliopsida</taxon>
        <taxon>Acoraceae</taxon>
        <taxon>Acorus</taxon>
    </lineage>
</organism>
<dbReference type="InterPro" id="IPR012001">
    <property type="entry name" value="Thiamin_PyroP_enz_TPP-bd_dom"/>
</dbReference>
<dbReference type="Gene3D" id="3.40.50.970">
    <property type="match status" value="2"/>
</dbReference>
<sequence length="1247" mass="139361">MIGSRVDENVIDISRSAFCRHRHRRRQFGILSFRSNSLFNVIQGRRARSFTVNSLSASDVPDLPVEICMTRTLDPSLTLADGMEKIKEAIGKLKADPPQCPSGVFRFQIEVDEFANISILAATLVWDDFYCSNFEEAIHSLESSLDQLAVSHRPCCSLEKYANINVLWASLIVEECVRLGVTYFCIAPGSRSSPLAIAASTHSLTTCISCFDERSLAYHAVGFARGSNRPAAVITSSGTAVSNLLPAVVEASNDFVPLLLLTADRPPELLDTGANQAINQVNHFGSFVRFFFGLPPPTDEIPARMVLTTIDSAVYSATQVPKGPVHINCSFREPLEDIPCEWTLDCLKGLDLWISKAEPFTQYINIHNLHAFGGFHGKFVEIVEIIQNSCRGLLLIGAIHTEDEIWAALVLAKHLKWPVITDILSGLRLRKVLTSVSDIEKHIFFVDHFDHALFSDAVRSQAQPDVVVQVEWEIEFQIHAENTLTEPHVAHVIMEALRNDAALFIGNSMVIRDADMYGRGNTKDTINMSRVMSNWKVPCQFLRVAGNRGASGIDGLLSTAVGFATGCKKRVLCVVGDMSFLHDTNGLAILNQRISRKPITILVINNHGGAIFSLLPVAGMTQPRILNQYFYTSHNISINNLCKAHRILTKSARQAADCAMNVLARFTYPNNVFNGITSCKINRMEYSLYRIQLSAPCTSSFLKEDRKKLHREGFVLSLFLDDGSVGFGEVTPIEIHKEDLLDVEEQLRFLLHMVHGAEISYLLSLLRGSFSSWIWRTLGIPICALLDSDGTPKQIAHIIAQLSNAGFKTIKLKVARRTNPDEDAAVIQEIRKEVGYGINLRADANRIWTYEEAIQFGSHLKCCDLQYIEEPVRREDDIIRFCEETGLPAALDETIDNIEGDPLDKLQHFVHPKIVALVIKPSMVGGFENAMKIAKWAHRHDKMAVISSAFESSLSLSAYVQFASYIESHNKVICRMMNKELPMTVAHGLGTYRWLREDLSTRPLKICVDPNGDTVEASVEDAEQHNHLSSWISWYKRGLDSNHEGPISHCKFYLTKALMVLKINGAVIISGSPGLKDELGRRNRINQDDAKAHYLLSHGLQSFLEAWYAADLWFSLRNHPHFQQIVDTRARQKDITNLARILSDSSVGRQPSLWEDLKHCETPLLLVSGEKDAKFKQIAHQMHRELISTSSGGDSQVDNLTAVVEVPDCGHVVHLENPLPLINAVRKFFNRLCKRRSSNANNLQVNP</sequence>
<dbReference type="SFLD" id="SFLDG00180">
    <property type="entry name" value="muconate_cycloisomerase"/>
    <property type="match status" value="1"/>
</dbReference>
<dbReference type="CDD" id="cd07037">
    <property type="entry name" value="TPP_PYR_MenD"/>
    <property type="match status" value="1"/>
</dbReference>
<keyword evidence="8" id="KW-1185">Reference proteome</keyword>
<evidence type="ECO:0000313" key="8">
    <source>
        <dbReference type="Proteomes" id="UP001179952"/>
    </source>
</evidence>
<dbReference type="GO" id="GO:0070204">
    <property type="term" value="F:2-succinyl-5-enolpyruvyl-6-hydroxy-3-cyclohexene-1-carboxylic-acid synthase activity"/>
    <property type="evidence" value="ECO:0007669"/>
    <property type="project" value="InterPro"/>
</dbReference>
<dbReference type="PANTHER" id="PTHR42916">
    <property type="entry name" value="2-SUCCINYL-5-ENOLPYRUVYL-6-HYDROXY-3-CYCLOHEXENE-1-CARBOXYLATE SYNTHASE"/>
    <property type="match status" value="1"/>
</dbReference>
<dbReference type="GO" id="GO:0030976">
    <property type="term" value="F:thiamine pyrophosphate binding"/>
    <property type="evidence" value="ECO:0007669"/>
    <property type="project" value="InterPro"/>
</dbReference>
<dbReference type="GO" id="GO:0046872">
    <property type="term" value="F:metal ion binding"/>
    <property type="evidence" value="ECO:0007669"/>
    <property type="project" value="UniProtKB-KW"/>
</dbReference>
<dbReference type="InterPro" id="IPR029017">
    <property type="entry name" value="Enolase-like_N"/>
</dbReference>
<dbReference type="InterPro" id="IPR013342">
    <property type="entry name" value="Mandelate_racemase_C"/>
</dbReference>
<dbReference type="NCBIfam" id="TIGR00173">
    <property type="entry name" value="menD"/>
    <property type="match status" value="1"/>
</dbReference>
<proteinExistence type="inferred from homology"/>
<evidence type="ECO:0000259" key="6">
    <source>
        <dbReference type="SMART" id="SM00922"/>
    </source>
</evidence>
<dbReference type="SFLD" id="SFLDS00001">
    <property type="entry name" value="Enolase"/>
    <property type="match status" value="1"/>
</dbReference>
<evidence type="ECO:0000256" key="2">
    <source>
        <dbReference type="ARBA" id="ARBA00022723"/>
    </source>
</evidence>
<dbReference type="SMART" id="SM00922">
    <property type="entry name" value="MR_MLE"/>
    <property type="match status" value="1"/>
</dbReference>
<dbReference type="Pfam" id="PF13378">
    <property type="entry name" value="MR_MLE_C"/>
    <property type="match status" value="1"/>
</dbReference>
<protein>
    <recommendedName>
        <fullName evidence="6">Mandelate racemase/muconate lactonizing enzyme C-terminal domain-containing protein</fullName>
    </recommendedName>
</protein>
<dbReference type="InterPro" id="IPR036849">
    <property type="entry name" value="Enolase-like_C_sf"/>
</dbReference>
<feature type="domain" description="Mandelate racemase/muconate lactonizing enzyme C-terminal" evidence="6">
    <location>
        <begin position="792"/>
        <end position="888"/>
    </location>
</feature>
<dbReference type="SUPFAM" id="SSF52518">
    <property type="entry name" value="Thiamin diphosphate-binding fold (THDP-binding)"/>
    <property type="match status" value="2"/>
</dbReference>
<evidence type="ECO:0000256" key="1">
    <source>
        <dbReference type="ARBA" id="ARBA00022679"/>
    </source>
</evidence>
<dbReference type="InterPro" id="IPR011766">
    <property type="entry name" value="TPP_enzyme_TPP-bd"/>
</dbReference>
<dbReference type="Pfam" id="PF02776">
    <property type="entry name" value="TPP_enzyme_N"/>
    <property type="match status" value="1"/>
</dbReference>
<reference evidence="7" key="1">
    <citation type="journal article" date="2023" name="Nat. Commun.">
        <title>Diploid and tetraploid genomes of Acorus and the evolution of monocots.</title>
        <authorList>
            <person name="Ma L."/>
            <person name="Liu K.W."/>
            <person name="Li Z."/>
            <person name="Hsiao Y.Y."/>
            <person name="Qi Y."/>
            <person name="Fu T."/>
            <person name="Tang G.D."/>
            <person name="Zhang D."/>
            <person name="Sun W.H."/>
            <person name="Liu D.K."/>
            <person name="Li Y."/>
            <person name="Chen G.Z."/>
            <person name="Liu X.D."/>
            <person name="Liao X.Y."/>
            <person name="Jiang Y.T."/>
            <person name="Yu X."/>
            <person name="Hao Y."/>
            <person name="Huang J."/>
            <person name="Zhao X.W."/>
            <person name="Ke S."/>
            <person name="Chen Y.Y."/>
            <person name="Wu W.L."/>
            <person name="Hsu J.L."/>
            <person name="Lin Y.F."/>
            <person name="Huang M.D."/>
            <person name="Li C.Y."/>
            <person name="Huang L."/>
            <person name="Wang Z.W."/>
            <person name="Zhao X."/>
            <person name="Zhong W.Y."/>
            <person name="Peng D.H."/>
            <person name="Ahmad S."/>
            <person name="Lan S."/>
            <person name="Zhang J.S."/>
            <person name="Tsai W.C."/>
            <person name="Van de Peer Y."/>
            <person name="Liu Z.J."/>
        </authorList>
    </citation>
    <scope>NUCLEOTIDE SEQUENCE</scope>
    <source>
        <strain evidence="7">SCP</strain>
    </source>
</reference>
<dbReference type="Gene3D" id="3.30.390.10">
    <property type="entry name" value="Enolase-like, N-terminal domain"/>
    <property type="match status" value="1"/>
</dbReference>
<dbReference type="InterPro" id="IPR004433">
    <property type="entry name" value="MenaQ_synth_MenD"/>
</dbReference>
<keyword evidence="5" id="KW-0464">Manganese</keyword>
<keyword evidence="4" id="KW-0786">Thiamine pyrophosphate</keyword>
<dbReference type="EMBL" id="JAUJYN010000006">
    <property type="protein sequence ID" value="KAK1268062.1"/>
    <property type="molecule type" value="Genomic_DNA"/>
</dbReference>
<dbReference type="HAMAP" id="MF_01659">
    <property type="entry name" value="MenD"/>
    <property type="match status" value="1"/>
</dbReference>
<evidence type="ECO:0000256" key="3">
    <source>
        <dbReference type="ARBA" id="ARBA00022842"/>
    </source>
</evidence>
<dbReference type="InterPro" id="IPR029061">
    <property type="entry name" value="THDP-binding"/>
</dbReference>
<dbReference type="PROSITE" id="PS00909">
    <property type="entry name" value="MR_MLE_2"/>
    <property type="match status" value="1"/>
</dbReference>
<comment type="caution">
    <text evidence="7">The sequence shown here is derived from an EMBL/GenBank/DDBJ whole genome shotgun (WGS) entry which is preliminary data.</text>
</comment>
<dbReference type="SFLD" id="SFLDF00009">
    <property type="entry name" value="o-succinylbenzoate_synthase"/>
    <property type="match status" value="1"/>
</dbReference>
<gene>
    <name evidence="7" type="ORF">QJS04_geneDACA006670</name>
</gene>
<dbReference type="Pfam" id="PF02775">
    <property type="entry name" value="TPP_enzyme_C"/>
    <property type="match status" value="1"/>
</dbReference>
<dbReference type="CDD" id="cd03320">
    <property type="entry name" value="OSBS"/>
    <property type="match status" value="1"/>
</dbReference>
<dbReference type="GO" id="GO:0009063">
    <property type="term" value="P:amino acid catabolic process"/>
    <property type="evidence" value="ECO:0007669"/>
    <property type="project" value="InterPro"/>
</dbReference>
<name>A0AAV9AV67_ACOGR</name>
<dbReference type="GO" id="GO:0009234">
    <property type="term" value="P:menaquinone biosynthetic process"/>
    <property type="evidence" value="ECO:0007669"/>
    <property type="project" value="InterPro"/>
</dbReference>
<dbReference type="InterPro" id="IPR018110">
    <property type="entry name" value="Mandel_Rmase/mucon_lact_enz_CS"/>
</dbReference>
<dbReference type="CDD" id="cd02009">
    <property type="entry name" value="TPP_SHCHC_synthase"/>
    <property type="match status" value="1"/>
</dbReference>
<dbReference type="InterPro" id="IPR029065">
    <property type="entry name" value="Enolase_C-like"/>
</dbReference>
<dbReference type="InterPro" id="IPR029058">
    <property type="entry name" value="AB_hydrolase_fold"/>
</dbReference>
<dbReference type="Proteomes" id="UP001179952">
    <property type="component" value="Unassembled WGS sequence"/>
</dbReference>
<reference evidence="7" key="2">
    <citation type="submission" date="2023-06" db="EMBL/GenBank/DDBJ databases">
        <authorList>
            <person name="Ma L."/>
            <person name="Liu K.-W."/>
            <person name="Li Z."/>
            <person name="Hsiao Y.-Y."/>
            <person name="Qi Y."/>
            <person name="Fu T."/>
            <person name="Tang G."/>
            <person name="Zhang D."/>
            <person name="Sun W.-H."/>
            <person name="Liu D.-K."/>
            <person name="Li Y."/>
            <person name="Chen G.-Z."/>
            <person name="Liu X.-D."/>
            <person name="Liao X.-Y."/>
            <person name="Jiang Y.-T."/>
            <person name="Yu X."/>
            <person name="Hao Y."/>
            <person name="Huang J."/>
            <person name="Zhao X.-W."/>
            <person name="Ke S."/>
            <person name="Chen Y.-Y."/>
            <person name="Wu W.-L."/>
            <person name="Hsu J.-L."/>
            <person name="Lin Y.-F."/>
            <person name="Huang M.-D."/>
            <person name="Li C.-Y."/>
            <person name="Huang L."/>
            <person name="Wang Z.-W."/>
            <person name="Zhao X."/>
            <person name="Zhong W.-Y."/>
            <person name="Peng D.-H."/>
            <person name="Ahmad S."/>
            <person name="Lan S."/>
            <person name="Zhang J.-S."/>
            <person name="Tsai W.-C."/>
            <person name="Van De Peer Y."/>
            <person name="Liu Z.-J."/>
        </authorList>
    </citation>
    <scope>NUCLEOTIDE SEQUENCE</scope>
    <source>
        <strain evidence="7">SCP</strain>
        <tissue evidence="7">Leaves</tissue>
    </source>
</reference>
<evidence type="ECO:0000313" key="7">
    <source>
        <dbReference type="EMBL" id="KAK1268062.1"/>
    </source>
</evidence>
<dbReference type="Gene3D" id="3.20.20.120">
    <property type="entry name" value="Enolase-like C-terminal domain"/>
    <property type="match status" value="1"/>
</dbReference>
<keyword evidence="3" id="KW-0460">Magnesium</keyword>
<dbReference type="Gene3D" id="3.40.50.1820">
    <property type="entry name" value="alpha/beta hydrolase"/>
    <property type="match status" value="1"/>
</dbReference>
<dbReference type="AlphaFoldDB" id="A0AAV9AV67"/>
<dbReference type="SUPFAM" id="SSF51604">
    <property type="entry name" value="Enolase C-terminal domain-like"/>
    <property type="match status" value="1"/>
</dbReference>
<accession>A0AAV9AV67</accession>
<evidence type="ECO:0000256" key="4">
    <source>
        <dbReference type="ARBA" id="ARBA00023052"/>
    </source>
</evidence>